<dbReference type="Proteomes" id="UP000305067">
    <property type="component" value="Unassembled WGS sequence"/>
</dbReference>
<protein>
    <submittedName>
        <fullName evidence="1">Uncharacterized protein</fullName>
    </submittedName>
</protein>
<dbReference type="AlphaFoldDB" id="A0A5C3Q4K3"/>
<name>A0A5C3Q4K3_9AGAR</name>
<accession>A0A5C3Q4K3</accession>
<reference evidence="1 2" key="1">
    <citation type="journal article" date="2019" name="Nat. Ecol. Evol.">
        <title>Megaphylogeny resolves global patterns of mushroom evolution.</title>
        <authorList>
            <person name="Varga T."/>
            <person name="Krizsan K."/>
            <person name="Foldi C."/>
            <person name="Dima B."/>
            <person name="Sanchez-Garcia M."/>
            <person name="Sanchez-Ramirez S."/>
            <person name="Szollosi G.J."/>
            <person name="Szarkandi J.G."/>
            <person name="Papp V."/>
            <person name="Albert L."/>
            <person name="Andreopoulos W."/>
            <person name="Angelini C."/>
            <person name="Antonin V."/>
            <person name="Barry K.W."/>
            <person name="Bougher N.L."/>
            <person name="Buchanan P."/>
            <person name="Buyck B."/>
            <person name="Bense V."/>
            <person name="Catcheside P."/>
            <person name="Chovatia M."/>
            <person name="Cooper J."/>
            <person name="Damon W."/>
            <person name="Desjardin D."/>
            <person name="Finy P."/>
            <person name="Geml J."/>
            <person name="Haridas S."/>
            <person name="Hughes K."/>
            <person name="Justo A."/>
            <person name="Karasinski D."/>
            <person name="Kautmanova I."/>
            <person name="Kiss B."/>
            <person name="Kocsube S."/>
            <person name="Kotiranta H."/>
            <person name="LaButti K.M."/>
            <person name="Lechner B.E."/>
            <person name="Liimatainen K."/>
            <person name="Lipzen A."/>
            <person name="Lukacs Z."/>
            <person name="Mihaltcheva S."/>
            <person name="Morgado L.N."/>
            <person name="Niskanen T."/>
            <person name="Noordeloos M.E."/>
            <person name="Ohm R.A."/>
            <person name="Ortiz-Santana B."/>
            <person name="Ovrebo C."/>
            <person name="Racz N."/>
            <person name="Riley R."/>
            <person name="Savchenko A."/>
            <person name="Shiryaev A."/>
            <person name="Soop K."/>
            <person name="Spirin V."/>
            <person name="Szebenyi C."/>
            <person name="Tomsovsky M."/>
            <person name="Tulloss R.E."/>
            <person name="Uehling J."/>
            <person name="Grigoriev I.V."/>
            <person name="Vagvolgyi C."/>
            <person name="Papp T."/>
            <person name="Martin F.M."/>
            <person name="Miettinen O."/>
            <person name="Hibbett D.S."/>
            <person name="Nagy L.G."/>
        </authorList>
    </citation>
    <scope>NUCLEOTIDE SEQUENCE [LARGE SCALE GENOMIC DNA]</scope>
    <source>
        <strain evidence="1 2">CBS 309.79</strain>
    </source>
</reference>
<gene>
    <name evidence="1" type="ORF">BDV98DRAFT_308597</name>
</gene>
<evidence type="ECO:0000313" key="2">
    <source>
        <dbReference type="Proteomes" id="UP000305067"/>
    </source>
</evidence>
<evidence type="ECO:0000313" key="1">
    <source>
        <dbReference type="EMBL" id="TFK96456.1"/>
    </source>
</evidence>
<sequence>MRTASDEHLAAMRLELDRLVSASIRVSNEETIERKQVDAEVDAEMSQMPFRLISSTKAPALVSLVPDGPPRVNIPRVVPAEDTSQEAETRRQRALAVAVDMDFIKKEASCFRTRPTKPHHPYRRYDRTDKKLIHAVFTNLPVSSSPMLLLESTKPHRHAQPPVHPDHFAWHPYSKETLMNPGEGLKMWGDGGEEKAAVGVWFDQTR</sequence>
<keyword evidence="2" id="KW-1185">Reference proteome</keyword>
<proteinExistence type="predicted"/>
<organism evidence="1 2">
    <name type="scientific">Pterulicium gracile</name>
    <dbReference type="NCBI Taxonomy" id="1884261"/>
    <lineage>
        <taxon>Eukaryota</taxon>
        <taxon>Fungi</taxon>
        <taxon>Dikarya</taxon>
        <taxon>Basidiomycota</taxon>
        <taxon>Agaricomycotina</taxon>
        <taxon>Agaricomycetes</taxon>
        <taxon>Agaricomycetidae</taxon>
        <taxon>Agaricales</taxon>
        <taxon>Pleurotineae</taxon>
        <taxon>Pterulaceae</taxon>
        <taxon>Pterulicium</taxon>
    </lineage>
</organism>
<dbReference type="OrthoDB" id="3063716at2759"/>
<dbReference type="EMBL" id="ML178860">
    <property type="protein sequence ID" value="TFK96456.1"/>
    <property type="molecule type" value="Genomic_DNA"/>
</dbReference>